<comment type="caution">
    <text evidence="11">The sequence shown here is derived from an EMBL/GenBank/DDBJ whole genome shotgun (WGS) entry which is preliminary data.</text>
</comment>
<evidence type="ECO:0000313" key="11">
    <source>
        <dbReference type="EMBL" id="KAK3010034.1"/>
    </source>
</evidence>
<dbReference type="Proteomes" id="UP001188597">
    <property type="component" value="Unassembled WGS sequence"/>
</dbReference>
<feature type="region of interest" description="Disordered" evidence="9">
    <location>
        <begin position="1"/>
        <end position="74"/>
    </location>
</feature>
<dbReference type="PROSITE" id="PS00685">
    <property type="entry name" value="NFYB_HAP3"/>
    <property type="match status" value="1"/>
</dbReference>
<keyword evidence="5" id="KW-0238">DNA-binding</keyword>
<dbReference type="GO" id="GO:0001228">
    <property type="term" value="F:DNA-binding transcription activator activity, RNA polymerase II-specific"/>
    <property type="evidence" value="ECO:0007669"/>
    <property type="project" value="InterPro"/>
</dbReference>
<organism evidence="11 12">
    <name type="scientific">Escallonia herrerae</name>
    <dbReference type="NCBI Taxonomy" id="1293975"/>
    <lineage>
        <taxon>Eukaryota</taxon>
        <taxon>Viridiplantae</taxon>
        <taxon>Streptophyta</taxon>
        <taxon>Embryophyta</taxon>
        <taxon>Tracheophyta</taxon>
        <taxon>Spermatophyta</taxon>
        <taxon>Magnoliopsida</taxon>
        <taxon>eudicotyledons</taxon>
        <taxon>Gunneridae</taxon>
        <taxon>Pentapetalae</taxon>
        <taxon>asterids</taxon>
        <taxon>campanulids</taxon>
        <taxon>Escalloniales</taxon>
        <taxon>Escalloniaceae</taxon>
        <taxon>Escallonia</taxon>
    </lineage>
</organism>
<sequence>MTPRKMCLDLDPPAVTSAKSSVEDDRRTKGVQNFRGVMGTNNTEDEKKSNSGEKPKLFIEAESGREKRGRGPKNVYTRKEMEALRFVSAEEQSSKWLEVYYGLGPDVARAYDVMADFNTAQKQNYVDFDPRQRFQRNKPASAILATKNFSVKEEKNGCEQVEKLPSSLLFVALDKEKKWEAERIPNVTVAKVKSNKTKEEQTVYTPRIPDIAKCPEHLMPLKQWEDAFLADFSELSLALSHHIGSCAGVSGEHELIPDVHEEGCYYHLFDSLNQEKIDDSITDAADENDAFLSSSSGGSEDGPILSAILGMDSVARISMLKKRINLVETVSSLSIVDTPVDADTSAAIRSLLRKCASLRAEKSELDDKAAMLNILATISGRKPNSFHREISKGVKRWNLKGQEASMATGGSNGQALLLFVHILLGLRPLEINIQLPEQINHANTNNSTTVDENECTVREQDRFMPIANVIRIMRKILPSHAKISDDAKETIQECVSEYISFITGEANERCQREQRKTITAEDVLWAMSKLGFDDYIEPLTVYLHRYRELDGGDRGGSIRGEPLLVKRVVDGGAMGFTAFAPAFHTAAHHHNSFFGAAAVGVNGFLKDAVPSAGPSGAAVATVDTQCKE</sequence>
<evidence type="ECO:0000256" key="5">
    <source>
        <dbReference type="ARBA" id="ARBA00023125"/>
    </source>
</evidence>
<dbReference type="SUPFAM" id="SSF47113">
    <property type="entry name" value="Histone-fold"/>
    <property type="match status" value="1"/>
</dbReference>
<keyword evidence="7" id="KW-0804">Transcription</keyword>
<evidence type="ECO:0000259" key="10">
    <source>
        <dbReference type="Pfam" id="PF00808"/>
    </source>
</evidence>
<keyword evidence="12" id="KW-1185">Reference proteome</keyword>
<dbReference type="PANTHER" id="PTHR11064">
    <property type="entry name" value="CCAAT-BINDING TRANSCRIPTION FACTOR-RELATED"/>
    <property type="match status" value="1"/>
</dbReference>
<dbReference type="Pfam" id="PF04938">
    <property type="entry name" value="SIP1"/>
    <property type="match status" value="1"/>
</dbReference>
<proteinExistence type="inferred from homology"/>
<dbReference type="InterPro" id="IPR009072">
    <property type="entry name" value="Histone-fold"/>
</dbReference>
<dbReference type="GO" id="GO:0016602">
    <property type="term" value="C:CCAAT-binding factor complex"/>
    <property type="evidence" value="ECO:0007669"/>
    <property type="project" value="InterPro"/>
</dbReference>
<feature type="domain" description="Transcription factor CBF/NF-Y/archaeal histone" evidence="10">
    <location>
        <begin position="463"/>
        <end position="527"/>
    </location>
</feature>
<dbReference type="GO" id="GO:0000978">
    <property type="term" value="F:RNA polymerase II cis-regulatory region sequence-specific DNA binding"/>
    <property type="evidence" value="ECO:0007669"/>
    <property type="project" value="TreeGrafter"/>
</dbReference>
<reference evidence="11" key="1">
    <citation type="submission" date="2022-12" db="EMBL/GenBank/DDBJ databases">
        <title>Draft genome assemblies for two species of Escallonia (Escalloniales).</title>
        <authorList>
            <person name="Chanderbali A."/>
            <person name="Dervinis C."/>
            <person name="Anghel I."/>
            <person name="Soltis D."/>
            <person name="Soltis P."/>
            <person name="Zapata F."/>
        </authorList>
    </citation>
    <scope>NUCLEOTIDE SEQUENCE</scope>
    <source>
        <strain evidence="11">UCBG64.0493</strain>
        <tissue evidence="11">Leaf</tissue>
    </source>
</reference>
<keyword evidence="4" id="KW-0805">Transcription regulation</keyword>
<dbReference type="GO" id="GO:0046982">
    <property type="term" value="F:protein heterodimerization activity"/>
    <property type="evidence" value="ECO:0007669"/>
    <property type="project" value="InterPro"/>
</dbReference>
<evidence type="ECO:0000256" key="3">
    <source>
        <dbReference type="ARBA" id="ARBA00022682"/>
    </source>
</evidence>
<dbReference type="FunFam" id="1.10.20.10:FF:000049">
    <property type="entry name" value="Nuclear transcription factor Y subunit B-6"/>
    <property type="match status" value="1"/>
</dbReference>
<keyword evidence="8" id="KW-0539">Nucleus</keyword>
<dbReference type="EMBL" id="JAVXUP010001583">
    <property type="protein sequence ID" value="KAK3010034.1"/>
    <property type="molecule type" value="Genomic_DNA"/>
</dbReference>
<dbReference type="GO" id="GO:0000387">
    <property type="term" value="P:spliceosomal snRNP assembly"/>
    <property type="evidence" value="ECO:0007669"/>
    <property type="project" value="InterPro"/>
</dbReference>
<evidence type="ECO:0000256" key="8">
    <source>
        <dbReference type="ARBA" id="ARBA00023242"/>
    </source>
</evidence>
<comment type="similarity">
    <text evidence="2">Belongs to the NFYB/HAP3 subunit family.</text>
</comment>
<dbReference type="PANTHER" id="PTHR11064:SF196">
    <property type="entry name" value="NUCLEAR TRANSCRIPTION FACTOR Y SUBUNIT B-6"/>
    <property type="match status" value="1"/>
</dbReference>
<dbReference type="InterPro" id="IPR027113">
    <property type="entry name" value="Transc_fact_NFYB/HAP3"/>
</dbReference>
<evidence type="ECO:0000313" key="12">
    <source>
        <dbReference type="Proteomes" id="UP001188597"/>
    </source>
</evidence>
<keyword evidence="6" id="KW-0010">Activator</keyword>
<dbReference type="PRINTS" id="PR00615">
    <property type="entry name" value="CCAATSUBUNTA"/>
</dbReference>
<dbReference type="Gene3D" id="1.20.58.1070">
    <property type="match status" value="1"/>
</dbReference>
<feature type="compositionally biased region" description="Basic and acidic residues" evidence="9">
    <location>
        <begin position="44"/>
        <end position="66"/>
    </location>
</feature>
<dbReference type="AlphaFoldDB" id="A0AA89AMS1"/>
<dbReference type="InterPro" id="IPR035426">
    <property type="entry name" value="Gemin2/Brr1"/>
</dbReference>
<dbReference type="InterPro" id="IPR003956">
    <property type="entry name" value="Transcrpt_fac_NFYB/HAP3_CS"/>
</dbReference>
<gene>
    <name evidence="11" type="ORF">RJ639_010997</name>
</gene>
<keyword evidence="3" id="KW-0938">Abscisic acid signaling pathway</keyword>
<comment type="subcellular location">
    <subcellularLocation>
        <location evidence="1">Nucleus</location>
    </subcellularLocation>
</comment>
<evidence type="ECO:0000256" key="6">
    <source>
        <dbReference type="ARBA" id="ARBA00023159"/>
    </source>
</evidence>
<accession>A0AA89AMS1</accession>
<evidence type="ECO:0000256" key="2">
    <source>
        <dbReference type="ARBA" id="ARBA00009053"/>
    </source>
</evidence>
<dbReference type="InterPro" id="IPR003958">
    <property type="entry name" value="CBFA_NFYB_domain"/>
</dbReference>
<evidence type="ECO:0000256" key="4">
    <source>
        <dbReference type="ARBA" id="ARBA00023015"/>
    </source>
</evidence>
<dbReference type="Gene3D" id="1.10.20.10">
    <property type="entry name" value="Histone, subunit A"/>
    <property type="match status" value="1"/>
</dbReference>
<protein>
    <recommendedName>
        <fullName evidence="10">Transcription factor CBF/NF-Y/archaeal histone domain-containing protein</fullName>
    </recommendedName>
</protein>
<name>A0AA89AMS1_9ASTE</name>
<dbReference type="CDD" id="cd22907">
    <property type="entry name" value="HFD_NFYB"/>
    <property type="match status" value="1"/>
</dbReference>
<dbReference type="Pfam" id="PF00808">
    <property type="entry name" value="CBFD_NFYB_HMF"/>
    <property type="match status" value="1"/>
</dbReference>
<evidence type="ECO:0000256" key="7">
    <source>
        <dbReference type="ARBA" id="ARBA00023163"/>
    </source>
</evidence>
<evidence type="ECO:0000256" key="1">
    <source>
        <dbReference type="ARBA" id="ARBA00004123"/>
    </source>
</evidence>
<dbReference type="GO" id="GO:0009738">
    <property type="term" value="P:abscisic acid-activated signaling pathway"/>
    <property type="evidence" value="ECO:0007669"/>
    <property type="project" value="UniProtKB-KW"/>
</dbReference>
<evidence type="ECO:0000256" key="9">
    <source>
        <dbReference type="SAM" id="MobiDB-lite"/>
    </source>
</evidence>